<keyword evidence="4" id="KW-0375">Hydrogen ion transport</keyword>
<evidence type="ECO:0000313" key="9">
    <source>
        <dbReference type="EMBL" id="KAJ4806373.1"/>
    </source>
</evidence>
<dbReference type="InterPro" id="IPR026015">
    <property type="entry name" value="ATP_synth_OSCP/delta_N_sf"/>
</dbReference>
<dbReference type="GO" id="GO:0016020">
    <property type="term" value="C:membrane"/>
    <property type="evidence" value="ECO:0007669"/>
    <property type="project" value="UniProtKB-SubCell"/>
</dbReference>
<feature type="compositionally biased region" description="Polar residues" evidence="8">
    <location>
        <begin position="52"/>
        <end position="63"/>
    </location>
</feature>
<name>A0AAV8GU59_9POAL</name>
<evidence type="ECO:0000256" key="2">
    <source>
        <dbReference type="ARBA" id="ARBA00007046"/>
    </source>
</evidence>
<evidence type="ECO:0000256" key="4">
    <source>
        <dbReference type="ARBA" id="ARBA00022781"/>
    </source>
</evidence>
<accession>A0AAV8GU59</accession>
<proteinExistence type="inferred from homology"/>
<comment type="caution">
    <text evidence="9">The sequence shown here is derived from an EMBL/GenBank/DDBJ whole genome shotgun (WGS) entry which is preliminary data.</text>
</comment>
<dbReference type="Pfam" id="PF00213">
    <property type="entry name" value="OSCP"/>
    <property type="match status" value="1"/>
</dbReference>
<keyword evidence="7" id="KW-0066">ATP synthesis</keyword>
<keyword evidence="10" id="KW-1185">Reference proteome</keyword>
<feature type="region of interest" description="Disordered" evidence="8">
    <location>
        <begin position="41"/>
        <end position="63"/>
    </location>
</feature>
<keyword evidence="6" id="KW-0472">Membrane</keyword>
<keyword evidence="3" id="KW-0813">Transport</keyword>
<evidence type="ECO:0000256" key="6">
    <source>
        <dbReference type="ARBA" id="ARBA00023136"/>
    </source>
</evidence>
<evidence type="ECO:0000256" key="3">
    <source>
        <dbReference type="ARBA" id="ARBA00022448"/>
    </source>
</evidence>
<protein>
    <submittedName>
        <fullName evidence="9">ATP synthase delta chain</fullName>
    </submittedName>
</protein>
<reference evidence="9" key="1">
    <citation type="submission" date="2022-08" db="EMBL/GenBank/DDBJ databases">
        <authorList>
            <person name="Marques A."/>
        </authorList>
    </citation>
    <scope>NUCLEOTIDE SEQUENCE</scope>
    <source>
        <strain evidence="9">RhyPub2mFocal</strain>
        <tissue evidence="9">Leaves</tissue>
    </source>
</reference>
<evidence type="ECO:0000256" key="8">
    <source>
        <dbReference type="SAM" id="MobiDB-lite"/>
    </source>
</evidence>
<comment type="similarity">
    <text evidence="2">Belongs to the ATPase delta chain family.</text>
</comment>
<keyword evidence="5" id="KW-0406">Ion transport</keyword>
<sequence>MDALSTPVAASFKSGGTSLLIPSSPRSSISLLKASSLPLPSTTNSSFHTKPGSLQSKSSVNSLLHPSPVSKTHDFVHTSPSNSVTFHHRAATGYAAALADAACRAGTLAAADVDMRRLVRRVRGVVFDPAVKETEKADMVLRVTRSDSYEKHVVALIRLLVKKGKLRLLEEVMTEFSKICYELRGTKFVMVGLSKSRGDGAEFEGVAREMQRTTGASRVKVRHILSV</sequence>
<evidence type="ECO:0000256" key="7">
    <source>
        <dbReference type="ARBA" id="ARBA00023310"/>
    </source>
</evidence>
<gene>
    <name evidence="9" type="ORF">LUZ62_018939</name>
</gene>
<dbReference type="GO" id="GO:0046933">
    <property type="term" value="F:proton-transporting ATP synthase activity, rotational mechanism"/>
    <property type="evidence" value="ECO:0007669"/>
    <property type="project" value="InterPro"/>
</dbReference>
<dbReference type="InterPro" id="IPR000711">
    <property type="entry name" value="ATPase_OSCP/dsu"/>
</dbReference>
<evidence type="ECO:0000256" key="5">
    <source>
        <dbReference type="ARBA" id="ARBA00023065"/>
    </source>
</evidence>
<dbReference type="AlphaFoldDB" id="A0AAV8GU59"/>
<dbReference type="PANTHER" id="PTHR11910">
    <property type="entry name" value="ATP SYNTHASE DELTA CHAIN"/>
    <property type="match status" value="1"/>
</dbReference>
<evidence type="ECO:0000313" key="10">
    <source>
        <dbReference type="Proteomes" id="UP001140206"/>
    </source>
</evidence>
<dbReference type="Proteomes" id="UP001140206">
    <property type="component" value="Chromosome 1"/>
</dbReference>
<organism evidence="9 10">
    <name type="scientific">Rhynchospora pubera</name>
    <dbReference type="NCBI Taxonomy" id="906938"/>
    <lineage>
        <taxon>Eukaryota</taxon>
        <taxon>Viridiplantae</taxon>
        <taxon>Streptophyta</taxon>
        <taxon>Embryophyta</taxon>
        <taxon>Tracheophyta</taxon>
        <taxon>Spermatophyta</taxon>
        <taxon>Magnoliopsida</taxon>
        <taxon>Liliopsida</taxon>
        <taxon>Poales</taxon>
        <taxon>Cyperaceae</taxon>
        <taxon>Cyperoideae</taxon>
        <taxon>Rhynchosporeae</taxon>
        <taxon>Rhynchospora</taxon>
    </lineage>
</organism>
<comment type="subcellular location">
    <subcellularLocation>
        <location evidence="1">Membrane</location>
    </subcellularLocation>
</comment>
<dbReference type="EMBL" id="JAMFTS010000001">
    <property type="protein sequence ID" value="KAJ4806373.1"/>
    <property type="molecule type" value="Genomic_DNA"/>
</dbReference>
<evidence type="ECO:0000256" key="1">
    <source>
        <dbReference type="ARBA" id="ARBA00004370"/>
    </source>
</evidence>
<dbReference type="SUPFAM" id="SSF47928">
    <property type="entry name" value="N-terminal domain of the delta subunit of the F1F0-ATP synthase"/>
    <property type="match status" value="1"/>
</dbReference>
<dbReference type="Gene3D" id="1.10.520.20">
    <property type="entry name" value="N-terminal domain of the delta subunit of the F1F0-ATP synthase"/>
    <property type="match status" value="1"/>
</dbReference>